<dbReference type="PANTHER" id="PTHR14859">
    <property type="entry name" value="CALCOFLUOR WHITE HYPERSENSITIVE PROTEIN PRECURSOR"/>
    <property type="match status" value="1"/>
</dbReference>
<keyword evidence="2" id="KW-0378">Hydrolase</keyword>
<dbReference type="InterPro" id="IPR036691">
    <property type="entry name" value="Endo/exonu/phosph_ase_sf"/>
</dbReference>
<feature type="domain" description="Endonuclease/exonuclease/phosphatase" evidence="1">
    <location>
        <begin position="54"/>
        <end position="277"/>
    </location>
</feature>
<evidence type="ECO:0000259" key="1">
    <source>
        <dbReference type="Pfam" id="PF03372"/>
    </source>
</evidence>
<evidence type="ECO:0000313" key="2">
    <source>
        <dbReference type="EMBL" id="SFF82831.1"/>
    </source>
</evidence>
<sequence>MVNLIQMIGIKYLIGAVLMAASFISCEESGNKTATANENEAENEVVVERTLRVMSYNIHHANPPSIEDKIDIEAIVKVIKAENPDLVALQEVDFNTERSGEGNQAELIAEALDMEYYFAKAIDYDNGEYGNAILSKFPIKNSEILALPSHPEDNTENRVVALGLIEINANQNILFGSTHLDYKTDSKSRILQVKKLIEMASEWNEPLILGGDFNDGPNSETIQLLDSELKRTCKTCPPTIPVENPKRAIDFIYYKHPQAKFQVKSHKVMPEEYASDHRPVFAEIDIVK</sequence>
<keyword evidence="2" id="KW-0540">Nuclease</keyword>
<keyword evidence="3" id="KW-1185">Reference proteome</keyword>
<dbReference type="InterPro" id="IPR051916">
    <property type="entry name" value="GPI-anchor_lipid_remodeler"/>
</dbReference>
<name>A0A1I2M0L0_9FLAO</name>
<accession>A0A1I2M0L0</accession>
<proteinExistence type="predicted"/>
<dbReference type="GO" id="GO:0004519">
    <property type="term" value="F:endonuclease activity"/>
    <property type="evidence" value="ECO:0007669"/>
    <property type="project" value="UniProtKB-KW"/>
</dbReference>
<dbReference type="GO" id="GO:0016020">
    <property type="term" value="C:membrane"/>
    <property type="evidence" value="ECO:0007669"/>
    <property type="project" value="GOC"/>
</dbReference>
<dbReference type="PANTHER" id="PTHR14859:SF15">
    <property type="entry name" value="ENDONUCLEASE_EXONUCLEASE_PHOSPHATASE DOMAIN-CONTAINING PROTEIN"/>
    <property type="match status" value="1"/>
</dbReference>
<protein>
    <submittedName>
        <fullName evidence="2">Metal-dependent hydrolase, endonuclease/exonuclease/phosphatase family</fullName>
    </submittedName>
</protein>
<evidence type="ECO:0000313" key="3">
    <source>
        <dbReference type="Proteomes" id="UP000199116"/>
    </source>
</evidence>
<dbReference type="Proteomes" id="UP000199116">
    <property type="component" value="Unassembled WGS sequence"/>
</dbReference>
<dbReference type="InterPro" id="IPR005135">
    <property type="entry name" value="Endo/exonuclease/phosphatase"/>
</dbReference>
<dbReference type="GO" id="GO:0006506">
    <property type="term" value="P:GPI anchor biosynthetic process"/>
    <property type="evidence" value="ECO:0007669"/>
    <property type="project" value="TreeGrafter"/>
</dbReference>
<dbReference type="Gene3D" id="3.60.10.10">
    <property type="entry name" value="Endonuclease/exonuclease/phosphatase"/>
    <property type="match status" value="1"/>
</dbReference>
<dbReference type="EMBL" id="FOOH01000010">
    <property type="protein sequence ID" value="SFF82831.1"/>
    <property type="molecule type" value="Genomic_DNA"/>
</dbReference>
<reference evidence="3" key="1">
    <citation type="submission" date="2016-10" db="EMBL/GenBank/DDBJ databases">
        <authorList>
            <person name="Varghese N."/>
            <person name="Submissions S."/>
        </authorList>
    </citation>
    <scope>NUCLEOTIDE SEQUENCE [LARGE SCALE GENOMIC DNA]</scope>
    <source>
        <strain evidence="3">DSM 23515</strain>
    </source>
</reference>
<organism evidence="2 3">
    <name type="scientific">Salegentibacter agarivorans</name>
    <dbReference type="NCBI Taxonomy" id="345907"/>
    <lineage>
        <taxon>Bacteria</taxon>
        <taxon>Pseudomonadati</taxon>
        <taxon>Bacteroidota</taxon>
        <taxon>Flavobacteriia</taxon>
        <taxon>Flavobacteriales</taxon>
        <taxon>Flavobacteriaceae</taxon>
        <taxon>Salegentibacter</taxon>
    </lineage>
</organism>
<dbReference type="Pfam" id="PF03372">
    <property type="entry name" value="Exo_endo_phos"/>
    <property type="match status" value="1"/>
</dbReference>
<dbReference type="SUPFAM" id="SSF56219">
    <property type="entry name" value="DNase I-like"/>
    <property type="match status" value="1"/>
</dbReference>
<dbReference type="GO" id="GO:0004527">
    <property type="term" value="F:exonuclease activity"/>
    <property type="evidence" value="ECO:0007669"/>
    <property type="project" value="UniProtKB-KW"/>
</dbReference>
<keyword evidence="2" id="KW-0269">Exonuclease</keyword>
<gene>
    <name evidence="2" type="ORF">SAMN04488033_11092</name>
</gene>
<dbReference type="AlphaFoldDB" id="A0A1I2M0L0"/>
<keyword evidence="2" id="KW-0255">Endonuclease</keyword>